<name>A0A167YEX3_PENCH</name>
<sequence length="407" mass="45917">MDIQSSRVEAGQVGELPLPDEQASMRLNALGDELTYFDRKVQRPEARTAIVARMLLDCGASHTFVSLATAKRVGGRWDKKKSLPVSLPNGETLRTQGSCAVNLHLGEWSGRKKVWAIDIAGYDVILGNDFLKEHSQYVSFPERKMWLGDKRTEVHGIDTRILERKSVSSLNLLSKKDCRRALRDQQTQMLLCTAKATTPEASSSEPRILKLLQEYQDVFPEELPKEMPPRRSYEHYIDTRDADPVNRQAYPLPADKLAELKRQFADLLERGLIETSSSPWGFPVIFVKKPEGRGGYLLDIVGKAKYLSKIDLTSGYWQVRLSEDAVEKTAFNTIWGKYQWRVMPFGLCNAPATFQTMMNETLRDFLGDSVVVYLDDILVFSESLEEHCQHLSLAPTAASAVFLIVSA</sequence>
<reference evidence="2" key="1">
    <citation type="journal article" date="2014" name="Genome Announc.">
        <title>Complete sequencing and chromosome-scale genome assembly of the industrial progenitor strain P2niaD18 from the penicillin producer Penicillium chrysogenum.</title>
        <authorList>
            <person name="Specht T."/>
            <person name="Dahlmann T.A."/>
            <person name="Zadra I."/>
            <person name="Kurnsteiner H."/>
            <person name="Kuck U."/>
        </authorList>
    </citation>
    <scope>NUCLEOTIDE SEQUENCE [LARGE SCALE GENOMIC DNA]</scope>
    <source>
        <strain evidence="2">P2niaD18</strain>
    </source>
</reference>
<evidence type="ECO:0000313" key="2">
    <source>
        <dbReference type="EMBL" id="KZN94031.1"/>
    </source>
</evidence>
<dbReference type="AlphaFoldDB" id="A0A167YEX3"/>
<dbReference type="PANTHER" id="PTHR24559">
    <property type="entry name" value="TRANSPOSON TY3-I GAG-POL POLYPROTEIN"/>
    <property type="match status" value="1"/>
</dbReference>
<dbReference type="CDD" id="cd01647">
    <property type="entry name" value="RT_LTR"/>
    <property type="match status" value="1"/>
</dbReference>
<dbReference type="Gene3D" id="2.40.70.10">
    <property type="entry name" value="Acid Proteases"/>
    <property type="match status" value="1"/>
</dbReference>
<dbReference type="InterPro" id="IPR021109">
    <property type="entry name" value="Peptidase_aspartic_dom_sf"/>
</dbReference>
<dbReference type="EMBL" id="CM002798">
    <property type="protein sequence ID" value="KZN94031.1"/>
    <property type="molecule type" value="Genomic_DNA"/>
</dbReference>
<dbReference type="InterPro" id="IPR043128">
    <property type="entry name" value="Rev_trsase/Diguanyl_cyclase"/>
</dbReference>
<dbReference type="Pfam" id="PF13975">
    <property type="entry name" value="gag-asp_proteas"/>
    <property type="match status" value="1"/>
</dbReference>
<gene>
    <name evidence="2" type="ORF">EN45_042190</name>
</gene>
<dbReference type="Gene3D" id="3.30.70.270">
    <property type="match status" value="1"/>
</dbReference>
<accession>A0A167YEX3</accession>
<evidence type="ECO:0000259" key="1">
    <source>
        <dbReference type="Pfam" id="PF00078"/>
    </source>
</evidence>
<dbReference type="Proteomes" id="UP000076449">
    <property type="component" value="Chromosome I"/>
</dbReference>
<dbReference type="CDD" id="cd00303">
    <property type="entry name" value="retropepsin_like"/>
    <property type="match status" value="1"/>
</dbReference>
<proteinExistence type="predicted"/>
<feature type="domain" description="Reverse transcriptase" evidence="1">
    <location>
        <begin position="299"/>
        <end position="406"/>
    </location>
</feature>
<dbReference type="SUPFAM" id="SSF50630">
    <property type="entry name" value="Acid proteases"/>
    <property type="match status" value="1"/>
</dbReference>
<dbReference type="InterPro" id="IPR053134">
    <property type="entry name" value="RNA-dir_DNA_polymerase"/>
</dbReference>
<dbReference type="InterPro" id="IPR043502">
    <property type="entry name" value="DNA/RNA_pol_sf"/>
</dbReference>
<dbReference type="Gene3D" id="3.10.10.10">
    <property type="entry name" value="HIV Type 1 Reverse Transcriptase, subunit A, domain 1"/>
    <property type="match status" value="2"/>
</dbReference>
<dbReference type="SUPFAM" id="SSF56672">
    <property type="entry name" value="DNA/RNA polymerases"/>
    <property type="match status" value="1"/>
</dbReference>
<dbReference type="Pfam" id="PF00078">
    <property type="entry name" value="RVT_1"/>
    <property type="match status" value="1"/>
</dbReference>
<organism evidence="2">
    <name type="scientific">Penicillium chrysogenum</name>
    <name type="common">Penicillium notatum</name>
    <dbReference type="NCBI Taxonomy" id="5076"/>
    <lineage>
        <taxon>Eukaryota</taxon>
        <taxon>Fungi</taxon>
        <taxon>Dikarya</taxon>
        <taxon>Ascomycota</taxon>
        <taxon>Pezizomycotina</taxon>
        <taxon>Eurotiomycetes</taxon>
        <taxon>Eurotiomycetidae</taxon>
        <taxon>Eurotiales</taxon>
        <taxon>Aspergillaceae</taxon>
        <taxon>Penicillium</taxon>
        <taxon>Penicillium chrysogenum species complex</taxon>
    </lineage>
</organism>
<dbReference type="PANTHER" id="PTHR24559:SF444">
    <property type="entry name" value="REVERSE TRANSCRIPTASE DOMAIN-CONTAINING PROTEIN"/>
    <property type="match status" value="1"/>
</dbReference>
<protein>
    <submittedName>
        <fullName evidence="2">Retrovirus-related Pol polyprotein from transposon</fullName>
    </submittedName>
</protein>
<dbReference type="InterPro" id="IPR000477">
    <property type="entry name" value="RT_dom"/>
</dbReference>